<dbReference type="PANTHER" id="PTHR47944">
    <property type="entry name" value="CYTOCHROME P450 98A9"/>
    <property type="match status" value="1"/>
</dbReference>
<dbReference type="GO" id="GO:0020037">
    <property type="term" value="F:heme binding"/>
    <property type="evidence" value="ECO:0007669"/>
    <property type="project" value="InterPro"/>
</dbReference>
<comment type="caution">
    <text evidence="8">The sequence shown here is derived from an EMBL/GenBank/DDBJ whole genome shotgun (WGS) entry which is preliminary data.</text>
</comment>
<evidence type="ECO:0000256" key="2">
    <source>
        <dbReference type="ARBA" id="ARBA00010617"/>
    </source>
</evidence>
<dbReference type="InterPro" id="IPR036396">
    <property type="entry name" value="Cyt_P450_sf"/>
</dbReference>
<evidence type="ECO:0000313" key="9">
    <source>
        <dbReference type="Proteomes" id="UP001454036"/>
    </source>
</evidence>
<evidence type="ECO:0000256" key="4">
    <source>
        <dbReference type="ARBA" id="ARBA00022723"/>
    </source>
</evidence>
<accession>A0AAV3QRB0</accession>
<evidence type="ECO:0000256" key="7">
    <source>
        <dbReference type="ARBA" id="ARBA00023033"/>
    </source>
</evidence>
<gene>
    <name evidence="8" type="ORF">LIER_21407</name>
</gene>
<evidence type="ECO:0000256" key="6">
    <source>
        <dbReference type="ARBA" id="ARBA00023004"/>
    </source>
</evidence>
<dbReference type="PRINTS" id="PR00463">
    <property type="entry name" value="EP450I"/>
</dbReference>
<keyword evidence="4" id="KW-0479">Metal-binding</keyword>
<evidence type="ECO:0008006" key="10">
    <source>
        <dbReference type="Google" id="ProtNLM"/>
    </source>
</evidence>
<dbReference type="PANTHER" id="PTHR47944:SF5">
    <property type="entry name" value="CYTOCHROME P450 71A1-LIKE"/>
    <property type="match status" value="1"/>
</dbReference>
<organism evidence="8 9">
    <name type="scientific">Lithospermum erythrorhizon</name>
    <name type="common">Purple gromwell</name>
    <name type="synonym">Lithospermum officinale var. erythrorhizon</name>
    <dbReference type="NCBI Taxonomy" id="34254"/>
    <lineage>
        <taxon>Eukaryota</taxon>
        <taxon>Viridiplantae</taxon>
        <taxon>Streptophyta</taxon>
        <taxon>Embryophyta</taxon>
        <taxon>Tracheophyta</taxon>
        <taxon>Spermatophyta</taxon>
        <taxon>Magnoliopsida</taxon>
        <taxon>eudicotyledons</taxon>
        <taxon>Gunneridae</taxon>
        <taxon>Pentapetalae</taxon>
        <taxon>asterids</taxon>
        <taxon>lamiids</taxon>
        <taxon>Boraginales</taxon>
        <taxon>Boraginaceae</taxon>
        <taxon>Boraginoideae</taxon>
        <taxon>Lithospermeae</taxon>
        <taxon>Lithospermum</taxon>
    </lineage>
</organism>
<evidence type="ECO:0000256" key="5">
    <source>
        <dbReference type="ARBA" id="ARBA00023002"/>
    </source>
</evidence>
<comment type="similarity">
    <text evidence="2">Belongs to the cytochrome P450 family.</text>
</comment>
<keyword evidence="5" id="KW-0560">Oxidoreductase</keyword>
<proteinExistence type="inferred from homology"/>
<dbReference type="InterPro" id="IPR001128">
    <property type="entry name" value="Cyt_P450"/>
</dbReference>
<sequence length="152" mass="16957">MQAPAKELLAGGTDASANMAEWAIYELLRHPDTMENLRDELDRVVTQERWMEEGDYTSMPYLEAIIKETVRLHPLAPLLAPHLAREDCKVKVSAEGIKGTGPYFFSPGGFFSLRFGQITGNDAPRRCNVCSTPRPSGHSWLRTCSLFHVAPP</sequence>
<dbReference type="AlphaFoldDB" id="A0AAV3QRB0"/>
<dbReference type="Proteomes" id="UP001454036">
    <property type="component" value="Unassembled WGS sequence"/>
</dbReference>
<dbReference type="InterPro" id="IPR002401">
    <property type="entry name" value="Cyt_P450_E_grp-I"/>
</dbReference>
<protein>
    <recommendedName>
        <fullName evidence="10">Cytochrome P450</fullName>
    </recommendedName>
</protein>
<dbReference type="Gene3D" id="1.10.630.10">
    <property type="entry name" value="Cytochrome P450"/>
    <property type="match status" value="1"/>
</dbReference>
<name>A0AAV3QRB0_LITER</name>
<keyword evidence="3" id="KW-0349">Heme</keyword>
<comment type="cofactor">
    <cofactor evidence="1">
        <name>heme</name>
        <dbReference type="ChEBI" id="CHEBI:30413"/>
    </cofactor>
</comment>
<dbReference type="Pfam" id="PF00067">
    <property type="entry name" value="p450"/>
    <property type="match status" value="1"/>
</dbReference>
<evidence type="ECO:0000313" key="8">
    <source>
        <dbReference type="EMBL" id="GAA0166193.1"/>
    </source>
</evidence>
<dbReference type="GO" id="GO:0016705">
    <property type="term" value="F:oxidoreductase activity, acting on paired donors, with incorporation or reduction of molecular oxygen"/>
    <property type="evidence" value="ECO:0007669"/>
    <property type="project" value="InterPro"/>
</dbReference>
<evidence type="ECO:0000256" key="3">
    <source>
        <dbReference type="ARBA" id="ARBA00022617"/>
    </source>
</evidence>
<keyword evidence="9" id="KW-1185">Reference proteome</keyword>
<dbReference type="SUPFAM" id="SSF48264">
    <property type="entry name" value="Cytochrome P450"/>
    <property type="match status" value="1"/>
</dbReference>
<reference evidence="8 9" key="1">
    <citation type="submission" date="2024-01" db="EMBL/GenBank/DDBJ databases">
        <title>The complete chloroplast genome sequence of Lithospermum erythrorhizon: insights into the phylogenetic relationship among Boraginaceae species and the maternal lineages of purple gromwells.</title>
        <authorList>
            <person name="Okada T."/>
            <person name="Watanabe K."/>
        </authorList>
    </citation>
    <scope>NUCLEOTIDE SEQUENCE [LARGE SCALE GENOMIC DNA]</scope>
</reference>
<dbReference type="PRINTS" id="PR00385">
    <property type="entry name" value="P450"/>
</dbReference>
<keyword evidence="7" id="KW-0503">Monooxygenase</keyword>
<dbReference type="GO" id="GO:0005506">
    <property type="term" value="F:iron ion binding"/>
    <property type="evidence" value="ECO:0007669"/>
    <property type="project" value="InterPro"/>
</dbReference>
<dbReference type="GO" id="GO:0004497">
    <property type="term" value="F:monooxygenase activity"/>
    <property type="evidence" value="ECO:0007669"/>
    <property type="project" value="UniProtKB-KW"/>
</dbReference>
<dbReference type="EMBL" id="BAABME010005639">
    <property type="protein sequence ID" value="GAA0166193.1"/>
    <property type="molecule type" value="Genomic_DNA"/>
</dbReference>
<keyword evidence="6" id="KW-0408">Iron</keyword>
<evidence type="ECO:0000256" key="1">
    <source>
        <dbReference type="ARBA" id="ARBA00001971"/>
    </source>
</evidence>